<dbReference type="EMBL" id="BMIB01000003">
    <property type="protein sequence ID" value="GGH72501.1"/>
    <property type="molecule type" value="Genomic_DNA"/>
</dbReference>
<feature type="region of interest" description="Disordered" evidence="1">
    <location>
        <begin position="605"/>
        <end position="624"/>
    </location>
</feature>
<evidence type="ECO:0000256" key="1">
    <source>
        <dbReference type="SAM" id="MobiDB-lite"/>
    </source>
</evidence>
<proteinExistence type="predicted"/>
<dbReference type="RefSeq" id="WP_188954214.1">
    <property type="nucleotide sequence ID" value="NZ_BMIB01000003.1"/>
</dbReference>
<organism evidence="2 3">
    <name type="scientific">Filimonas zeae</name>
    <dbReference type="NCBI Taxonomy" id="1737353"/>
    <lineage>
        <taxon>Bacteria</taxon>
        <taxon>Pseudomonadati</taxon>
        <taxon>Bacteroidota</taxon>
        <taxon>Chitinophagia</taxon>
        <taxon>Chitinophagales</taxon>
        <taxon>Chitinophagaceae</taxon>
        <taxon>Filimonas</taxon>
    </lineage>
</organism>
<evidence type="ECO:0000313" key="3">
    <source>
        <dbReference type="Proteomes" id="UP000627292"/>
    </source>
</evidence>
<keyword evidence="3" id="KW-1185">Reference proteome</keyword>
<evidence type="ECO:0000313" key="2">
    <source>
        <dbReference type="EMBL" id="GGH72501.1"/>
    </source>
</evidence>
<protein>
    <submittedName>
        <fullName evidence="2">Uncharacterized protein</fullName>
    </submittedName>
</protein>
<comment type="caution">
    <text evidence="2">The sequence shown here is derived from an EMBL/GenBank/DDBJ whole genome shotgun (WGS) entry which is preliminary data.</text>
</comment>
<accession>A0A917J0A8</accession>
<reference evidence="2" key="2">
    <citation type="submission" date="2020-09" db="EMBL/GenBank/DDBJ databases">
        <authorList>
            <person name="Sun Q."/>
            <person name="Zhou Y."/>
        </authorList>
    </citation>
    <scope>NUCLEOTIDE SEQUENCE</scope>
    <source>
        <strain evidence="2">CGMCC 1.15290</strain>
    </source>
</reference>
<dbReference type="Proteomes" id="UP000627292">
    <property type="component" value="Unassembled WGS sequence"/>
</dbReference>
<sequence>MLVPVESKLIEINKAQAFPITLAWSRLEGRPRSNKFDRALKAEVRDALWMLTKQWQMGEFAGDDAGSPVTCKISTSTATVNKYQAGSQPVQPFDKEVPFEALVEQRPLPFSTLEQDISLDLRLVMGRRWIQLLKNKGVLAATRQFFLDHYGIQQPIPDESGATICAHAEVWQQFAAVAGRMVDGARLYADFTAATHYYNLPDFPLPADTGTFDEIEATFTAWYKDLFYQPADAANNAWQPQQLEYQFAIAAGTPAGEKVMHAEEYYHGHLDWYNVDINRNVPALDQLPGNPAPPPPVVNTQSMIPAPVVFDGMPNTRWWAFEDGKTNFSYITPDTTDLAKLLLVEFGLVYANDWYLIPYRLPVGSLTTIKGLTVTNSFGETFWIEAAGRGDDNDWQRWNMFSLKVDSDTPVAADTDLLLLPSVAKIQEGKPTEEIVLIRDEMANMVWAVETVVPLPSGYSKRGAETAGEFHGFLQKLVTDAVGPVVTPAPVTDGDEAARIRYQVMNTIPENWIPFVPAHTAGSHQEVQLQRAAMPRILEGDTAKPDKIRPRTALLQPGLKDKLPYFIQEAEVPRAGVRVTQSFQRTRWTDGRVFVWYGVRKTTGRGEGSSGLGFDRIVDRPVEK</sequence>
<dbReference type="AlphaFoldDB" id="A0A917J0A8"/>
<name>A0A917J0A8_9BACT</name>
<reference evidence="2" key="1">
    <citation type="journal article" date="2014" name="Int. J. Syst. Evol. Microbiol.">
        <title>Complete genome sequence of Corynebacterium casei LMG S-19264T (=DSM 44701T), isolated from a smear-ripened cheese.</title>
        <authorList>
            <consortium name="US DOE Joint Genome Institute (JGI-PGF)"/>
            <person name="Walter F."/>
            <person name="Albersmeier A."/>
            <person name="Kalinowski J."/>
            <person name="Ruckert C."/>
        </authorList>
    </citation>
    <scope>NUCLEOTIDE SEQUENCE</scope>
    <source>
        <strain evidence="2">CGMCC 1.15290</strain>
    </source>
</reference>
<gene>
    <name evidence="2" type="ORF">GCM10011379_32990</name>
</gene>